<dbReference type="EMBL" id="JACSEA010000023">
    <property type="protein sequence ID" value="KAF7379494.1"/>
    <property type="molecule type" value="Genomic_DNA"/>
</dbReference>
<proteinExistence type="predicted"/>
<dbReference type="Proteomes" id="UP000614350">
    <property type="component" value="Unassembled WGS sequence"/>
</dbReference>
<evidence type="ECO:0000313" key="3">
    <source>
        <dbReference type="Proteomes" id="UP000614350"/>
    </source>
</evidence>
<accession>A0A834J037</accession>
<feature type="region of interest" description="Disordered" evidence="1">
    <location>
        <begin position="44"/>
        <end position="67"/>
    </location>
</feature>
<sequence length="67" mass="7633">MREEVLGERAAVGLTHVCSQESPNLGNYHRVVATSPVDFYEAIRGEKKKKPSSVDSKKKRRNERYAK</sequence>
<evidence type="ECO:0000313" key="2">
    <source>
        <dbReference type="EMBL" id="KAF7379494.1"/>
    </source>
</evidence>
<dbReference type="AlphaFoldDB" id="A0A834J037"/>
<organism evidence="2 3">
    <name type="scientific">Vespula vulgaris</name>
    <name type="common">Yellow jacket</name>
    <name type="synonym">Wasp</name>
    <dbReference type="NCBI Taxonomy" id="7454"/>
    <lineage>
        <taxon>Eukaryota</taxon>
        <taxon>Metazoa</taxon>
        <taxon>Ecdysozoa</taxon>
        <taxon>Arthropoda</taxon>
        <taxon>Hexapoda</taxon>
        <taxon>Insecta</taxon>
        <taxon>Pterygota</taxon>
        <taxon>Neoptera</taxon>
        <taxon>Endopterygota</taxon>
        <taxon>Hymenoptera</taxon>
        <taxon>Apocrita</taxon>
        <taxon>Aculeata</taxon>
        <taxon>Vespoidea</taxon>
        <taxon>Vespidae</taxon>
        <taxon>Vespinae</taxon>
        <taxon>Vespula</taxon>
    </lineage>
</organism>
<comment type="caution">
    <text evidence="2">The sequence shown here is derived from an EMBL/GenBank/DDBJ whole genome shotgun (WGS) entry which is preliminary data.</text>
</comment>
<evidence type="ECO:0000256" key="1">
    <source>
        <dbReference type="SAM" id="MobiDB-lite"/>
    </source>
</evidence>
<name>A0A834J037_VESVU</name>
<protein>
    <submittedName>
        <fullName evidence="2">Uncharacterized protein</fullName>
    </submittedName>
</protein>
<keyword evidence="3" id="KW-1185">Reference proteome</keyword>
<feature type="compositionally biased region" description="Basic residues" evidence="1">
    <location>
        <begin position="46"/>
        <end position="67"/>
    </location>
</feature>
<gene>
    <name evidence="2" type="ORF">HZH66_014865</name>
</gene>
<reference evidence="2" key="1">
    <citation type="journal article" date="2020" name="G3 (Bethesda)">
        <title>High-Quality Assemblies for Three Invasive Social Wasps from the &lt;i&gt;Vespula&lt;/i&gt; Genus.</title>
        <authorList>
            <person name="Harrop T.W.R."/>
            <person name="Guhlin J."/>
            <person name="McLaughlin G.M."/>
            <person name="Permina E."/>
            <person name="Stockwell P."/>
            <person name="Gilligan J."/>
            <person name="Le Lec M.F."/>
            <person name="Gruber M.A.M."/>
            <person name="Quinn O."/>
            <person name="Lovegrove M."/>
            <person name="Duncan E.J."/>
            <person name="Remnant E.J."/>
            <person name="Van Eeckhoven J."/>
            <person name="Graham B."/>
            <person name="Knapp R.A."/>
            <person name="Langford K.W."/>
            <person name="Kronenberg Z."/>
            <person name="Press M.O."/>
            <person name="Eacker S.M."/>
            <person name="Wilson-Rankin E.E."/>
            <person name="Purcell J."/>
            <person name="Lester P.J."/>
            <person name="Dearden P.K."/>
        </authorList>
    </citation>
    <scope>NUCLEOTIDE SEQUENCE</scope>
    <source>
        <strain evidence="2">Marl-1</strain>
    </source>
</reference>